<dbReference type="InterPro" id="IPR009100">
    <property type="entry name" value="AcylCoA_DH/oxidase_NM_dom_sf"/>
</dbReference>
<dbReference type="SUPFAM" id="SSF56645">
    <property type="entry name" value="Acyl-CoA dehydrogenase NM domain-like"/>
    <property type="match status" value="1"/>
</dbReference>
<dbReference type="Pfam" id="PF02770">
    <property type="entry name" value="Acyl-CoA_dh_M"/>
    <property type="match status" value="1"/>
</dbReference>
<dbReference type="PANTHER" id="PTHR42707">
    <property type="entry name" value="ACYL-COA DEHYDROGENASE"/>
    <property type="match status" value="1"/>
</dbReference>
<evidence type="ECO:0000313" key="9">
    <source>
        <dbReference type="Proteomes" id="UP000616885"/>
    </source>
</evidence>
<feature type="domain" description="Adaptive response protein AidB N-terminal" evidence="7">
    <location>
        <begin position="41"/>
        <end position="172"/>
    </location>
</feature>
<keyword evidence="4" id="KW-0560">Oxidoreductase</keyword>
<dbReference type="Pfam" id="PF18158">
    <property type="entry name" value="AidB_N"/>
    <property type="match status" value="1"/>
</dbReference>
<feature type="domain" description="Acyl-CoA dehydrogenase/oxidase C-terminal" evidence="5">
    <location>
        <begin position="435"/>
        <end position="504"/>
    </location>
</feature>
<evidence type="ECO:0000313" key="8">
    <source>
        <dbReference type="EMBL" id="KAF9748346.1"/>
    </source>
</evidence>
<keyword evidence="2 4" id="KW-0285">Flavoprotein</keyword>
<comment type="caution">
    <text evidence="8">The sequence shown here is derived from an EMBL/GenBank/DDBJ whole genome shotgun (WGS) entry which is preliminary data.</text>
</comment>
<dbReference type="Proteomes" id="UP000616885">
    <property type="component" value="Unassembled WGS sequence"/>
</dbReference>
<evidence type="ECO:0008006" key="10">
    <source>
        <dbReference type="Google" id="ProtNLM"/>
    </source>
</evidence>
<dbReference type="InterPro" id="IPR006091">
    <property type="entry name" value="Acyl-CoA_Oxase/DH_mid-dom"/>
</dbReference>
<dbReference type="InterPro" id="IPR009075">
    <property type="entry name" value="AcylCo_DH/oxidase_C"/>
</dbReference>
<keyword evidence="3 4" id="KW-0274">FAD</keyword>
<organism evidence="8 9">
    <name type="scientific">Bionectria ochroleuca</name>
    <name type="common">Gliocladium roseum</name>
    <dbReference type="NCBI Taxonomy" id="29856"/>
    <lineage>
        <taxon>Eukaryota</taxon>
        <taxon>Fungi</taxon>
        <taxon>Dikarya</taxon>
        <taxon>Ascomycota</taxon>
        <taxon>Pezizomycotina</taxon>
        <taxon>Sordariomycetes</taxon>
        <taxon>Hypocreomycetidae</taxon>
        <taxon>Hypocreales</taxon>
        <taxon>Bionectriaceae</taxon>
        <taxon>Clonostachys</taxon>
    </lineage>
</organism>
<dbReference type="Pfam" id="PF00441">
    <property type="entry name" value="Acyl-CoA_dh_1"/>
    <property type="match status" value="1"/>
</dbReference>
<name>A0A8H7KD31_BIOOC</name>
<evidence type="ECO:0000256" key="3">
    <source>
        <dbReference type="ARBA" id="ARBA00022827"/>
    </source>
</evidence>
<feature type="domain" description="Acyl-CoA oxidase/dehydrogenase middle" evidence="6">
    <location>
        <begin position="207"/>
        <end position="316"/>
    </location>
</feature>
<dbReference type="InterPro" id="IPR041504">
    <property type="entry name" value="AidB_N"/>
</dbReference>
<reference evidence="8" key="1">
    <citation type="submission" date="2020-10" db="EMBL/GenBank/DDBJ databases">
        <title>High-Quality Genome Resource of Clonostachys rosea strain S41 by Oxford Nanopore Long-Read Sequencing.</title>
        <authorList>
            <person name="Wang H."/>
        </authorList>
    </citation>
    <scope>NUCLEOTIDE SEQUENCE</scope>
    <source>
        <strain evidence="8">S41</strain>
    </source>
</reference>
<dbReference type="GO" id="GO:0003995">
    <property type="term" value="F:acyl-CoA dehydrogenase activity"/>
    <property type="evidence" value="ECO:0007669"/>
    <property type="project" value="TreeGrafter"/>
</dbReference>
<evidence type="ECO:0000259" key="5">
    <source>
        <dbReference type="Pfam" id="PF00441"/>
    </source>
</evidence>
<dbReference type="EMBL" id="JADCTT010000009">
    <property type="protein sequence ID" value="KAF9748346.1"/>
    <property type="molecule type" value="Genomic_DNA"/>
</dbReference>
<proteinExistence type="inferred from homology"/>
<evidence type="ECO:0000256" key="2">
    <source>
        <dbReference type="ARBA" id="ARBA00022630"/>
    </source>
</evidence>
<evidence type="ECO:0000256" key="4">
    <source>
        <dbReference type="RuleBase" id="RU362125"/>
    </source>
</evidence>
<evidence type="ECO:0000256" key="1">
    <source>
        <dbReference type="ARBA" id="ARBA00009347"/>
    </source>
</evidence>
<dbReference type="Gene3D" id="1.20.140.10">
    <property type="entry name" value="Butyryl-CoA Dehydrogenase, subunit A, domain 3"/>
    <property type="match status" value="1"/>
</dbReference>
<dbReference type="Gene3D" id="2.40.110.20">
    <property type="match status" value="1"/>
</dbReference>
<comment type="cofactor">
    <cofactor evidence="4">
        <name>FAD</name>
        <dbReference type="ChEBI" id="CHEBI:57692"/>
    </cofactor>
</comment>
<comment type="similarity">
    <text evidence="1 4">Belongs to the acyl-CoA dehydrogenase family.</text>
</comment>
<evidence type="ECO:0000259" key="7">
    <source>
        <dbReference type="Pfam" id="PF18158"/>
    </source>
</evidence>
<gene>
    <name evidence="8" type="ORF">IM811_017851</name>
</gene>
<accession>A0A8H7KD31</accession>
<dbReference type="InterPro" id="IPR052904">
    <property type="entry name" value="Acyl-CoA_dehydrogenase-like"/>
</dbReference>
<sequence length="644" mass="70389">MADHTPVSSSSTTGFFQQLPKVLPQYTSGAAAINSSQATDDAVLTRLIKQYLPPIGQKDVGKAMHDMSRLVLTPEILNHAVEAETVTPYLRPLTTFGEINENDPLVTCQGWKALKAVGIQSGVVSSAYDGSITSYNRRIYQFLLNHTWHHTSTLTMCPMTMTDGAASLISKHLQDEDGDQPGRLTVLKEYYRRLTSDNQAQAWTSGQWMTERSGGSDVRGTETIATRLSLGASQEGQDCLGQPLGPWSIDGFKWFSSATDSDMTMLLAQTSKGLSAFVVPMRCKAGDGTRLNGIRISRLKNKMGTKGLPTAELELKGARGWLLGQEGKGVREISTILNITRLHTGAGSVSYWSRGLAVSRAYTKARKVRGAYLYENLQHNYWMAGETVKYWGAISLAFFGVALLGCNEQGVGVMGGTPSAALIPNDVIARDLLRLLTPVIKAQVSMAGVAGIRANMECLGGVGYCENQEDGGILNLAKIFRDSVVQTIWEGTVSVMADDVGRVLRDKRIANGRITEDVFAPWVEMVLNSSSQKFPTECAAVQKRLDALLLLVSRVKTNPPQLEYSGRWLLNHIEVIATAVLLLYDASIDNDEVACHIARRYVSFKVSEDTLKQGGDIDWATEAIMDRKIFLGVDFVPSPIEPKL</sequence>
<dbReference type="AlphaFoldDB" id="A0A8H7KD31"/>
<dbReference type="InterPro" id="IPR036250">
    <property type="entry name" value="AcylCo_DH-like_C"/>
</dbReference>
<evidence type="ECO:0000259" key="6">
    <source>
        <dbReference type="Pfam" id="PF02770"/>
    </source>
</evidence>
<protein>
    <recommendedName>
        <fullName evidence="10">Acyl-CoA dehydrogenase/oxidase C-terminal domain-containing protein</fullName>
    </recommendedName>
</protein>
<dbReference type="PANTHER" id="PTHR42707:SF2">
    <property type="entry name" value="ACD11 DEHYDROGENASE"/>
    <property type="match status" value="1"/>
</dbReference>
<dbReference type="SUPFAM" id="SSF47203">
    <property type="entry name" value="Acyl-CoA dehydrogenase C-terminal domain-like"/>
    <property type="match status" value="1"/>
</dbReference>